<name>A0ABU6P0J0_9BACI</name>
<sequence>MKQILTYQRFDANGYEAVAEEDQSMIRTMNKQQKIKFFMNFYFYI</sequence>
<comment type="caution">
    <text evidence="1">The sequence shown here is derived from an EMBL/GenBank/DDBJ whole genome shotgun (WGS) entry which is preliminary data.</text>
</comment>
<reference evidence="1 2" key="1">
    <citation type="submission" date="2023-03" db="EMBL/GenBank/DDBJ databases">
        <title>Bacillus Genome Sequencing.</title>
        <authorList>
            <person name="Dunlap C."/>
        </authorList>
    </citation>
    <scope>NUCLEOTIDE SEQUENCE [LARGE SCALE GENOMIC DNA]</scope>
    <source>
        <strain evidence="1 2">NRS-1717</strain>
    </source>
</reference>
<dbReference type="EMBL" id="JARTFS010000012">
    <property type="protein sequence ID" value="MED4402610.1"/>
    <property type="molecule type" value="Genomic_DNA"/>
</dbReference>
<dbReference type="RefSeq" id="WP_156483549.1">
    <property type="nucleotide sequence ID" value="NZ_JARTFQ010000005.1"/>
</dbReference>
<proteinExistence type="predicted"/>
<evidence type="ECO:0000313" key="2">
    <source>
        <dbReference type="Proteomes" id="UP001342826"/>
    </source>
</evidence>
<accession>A0ABU6P0J0</accession>
<protein>
    <submittedName>
        <fullName evidence="1">Uncharacterized protein</fullName>
    </submittedName>
</protein>
<dbReference type="GeneID" id="301143452"/>
<keyword evidence="2" id="KW-1185">Reference proteome</keyword>
<gene>
    <name evidence="1" type="ORF">P9271_14930</name>
</gene>
<dbReference type="Proteomes" id="UP001342826">
    <property type="component" value="Unassembled WGS sequence"/>
</dbReference>
<evidence type="ECO:0000313" key="1">
    <source>
        <dbReference type="EMBL" id="MED4402610.1"/>
    </source>
</evidence>
<organism evidence="1 2">
    <name type="scientific">Metabacillus fastidiosus</name>
    <dbReference type="NCBI Taxonomy" id="1458"/>
    <lineage>
        <taxon>Bacteria</taxon>
        <taxon>Bacillati</taxon>
        <taxon>Bacillota</taxon>
        <taxon>Bacilli</taxon>
        <taxon>Bacillales</taxon>
        <taxon>Bacillaceae</taxon>
        <taxon>Metabacillus</taxon>
    </lineage>
</organism>